<dbReference type="GO" id="GO:0008973">
    <property type="term" value="F:phosphopentomutase activity"/>
    <property type="evidence" value="ECO:0000318"/>
    <property type="project" value="GO_Central"/>
</dbReference>
<comment type="cofactor">
    <cofactor evidence="1">
        <name>Mg(2+)</name>
        <dbReference type="ChEBI" id="CHEBI:18420"/>
    </cofactor>
</comment>
<feature type="domain" description="Alpha-D-phosphohexomutase alpha/beta/alpha" evidence="12">
    <location>
        <begin position="226"/>
        <end position="324"/>
    </location>
</feature>
<dbReference type="Proteomes" id="UP000015101">
    <property type="component" value="Unassembled WGS sequence"/>
</dbReference>
<dbReference type="FunCoup" id="T1EDP1">
    <property type="interactions" value="500"/>
</dbReference>
<dbReference type="PANTHER" id="PTHR45745">
    <property type="entry name" value="PHOSPHOMANNOMUTASE 45A"/>
    <property type="match status" value="1"/>
</dbReference>
<dbReference type="InterPro" id="IPR005845">
    <property type="entry name" value="A-D-PHexomutase_a/b/a-II"/>
</dbReference>
<dbReference type="EMBL" id="AMQM01008985">
    <property type="status" value="NOT_ANNOTATED_CDS"/>
    <property type="molecule type" value="Genomic_DNA"/>
</dbReference>
<dbReference type="HOGENOM" id="CLU_016950_0_1_1"/>
<keyword evidence="16" id="KW-1185">Reference proteome</keyword>
<reference evidence="15" key="3">
    <citation type="submission" date="2015-06" db="UniProtKB">
        <authorList>
            <consortium name="EnsemblMetazoa"/>
        </authorList>
    </citation>
    <scope>IDENTIFICATION</scope>
</reference>
<evidence type="ECO:0000256" key="2">
    <source>
        <dbReference type="ARBA" id="ARBA00004496"/>
    </source>
</evidence>
<evidence type="ECO:0000256" key="6">
    <source>
        <dbReference type="ARBA" id="ARBA00022553"/>
    </source>
</evidence>
<dbReference type="InterPro" id="IPR016055">
    <property type="entry name" value="A-D-PHexomutase_a/b/a-I/II/III"/>
</dbReference>
<dbReference type="PROSITE" id="PS00710">
    <property type="entry name" value="PGM_PMM"/>
    <property type="match status" value="1"/>
</dbReference>
<dbReference type="eggNOG" id="KOG1220">
    <property type="taxonomic scope" value="Eukaryota"/>
</dbReference>
<keyword evidence="10" id="KW-0119">Carbohydrate metabolism</keyword>
<dbReference type="InParanoid" id="T1EDP1"/>
<protein>
    <recommendedName>
        <fullName evidence="17">Phosphoglucomutase-2</fullName>
    </recommendedName>
</protein>
<dbReference type="Pfam" id="PF02880">
    <property type="entry name" value="PGM_PMM_III"/>
    <property type="match status" value="1"/>
</dbReference>
<dbReference type="CDD" id="cd05799">
    <property type="entry name" value="PGM2"/>
    <property type="match status" value="1"/>
</dbReference>
<dbReference type="Pfam" id="PF02878">
    <property type="entry name" value="PGM_PMM_I"/>
    <property type="match status" value="1"/>
</dbReference>
<evidence type="ECO:0008006" key="17">
    <source>
        <dbReference type="Google" id="ProtNLM"/>
    </source>
</evidence>
<name>T1EDP1_HELRO</name>
<dbReference type="GO" id="GO:0006166">
    <property type="term" value="P:purine ribonucleoside salvage"/>
    <property type="evidence" value="ECO:0000318"/>
    <property type="project" value="GO_Central"/>
</dbReference>
<evidence type="ECO:0000256" key="7">
    <source>
        <dbReference type="ARBA" id="ARBA00022723"/>
    </source>
</evidence>
<dbReference type="GO" id="GO:0000287">
    <property type="term" value="F:magnesium ion binding"/>
    <property type="evidence" value="ECO:0007669"/>
    <property type="project" value="InterPro"/>
</dbReference>
<keyword evidence="7" id="KW-0479">Metal-binding</keyword>
<evidence type="ECO:0000259" key="11">
    <source>
        <dbReference type="Pfam" id="PF02878"/>
    </source>
</evidence>
<reference evidence="16" key="1">
    <citation type="submission" date="2012-12" db="EMBL/GenBank/DDBJ databases">
        <authorList>
            <person name="Hellsten U."/>
            <person name="Grimwood J."/>
            <person name="Chapman J.A."/>
            <person name="Shapiro H."/>
            <person name="Aerts A."/>
            <person name="Otillar R.P."/>
            <person name="Terry A.Y."/>
            <person name="Boore J.L."/>
            <person name="Simakov O."/>
            <person name="Marletaz F."/>
            <person name="Cho S.-J."/>
            <person name="Edsinger-Gonzales E."/>
            <person name="Havlak P."/>
            <person name="Kuo D.-H."/>
            <person name="Larsson T."/>
            <person name="Lv J."/>
            <person name="Arendt D."/>
            <person name="Savage R."/>
            <person name="Osoegawa K."/>
            <person name="de Jong P."/>
            <person name="Lindberg D.R."/>
            <person name="Seaver E.C."/>
            <person name="Weisblat D.A."/>
            <person name="Putnam N.H."/>
            <person name="Grigoriev I.V."/>
            <person name="Rokhsar D.S."/>
        </authorList>
    </citation>
    <scope>NUCLEOTIDE SEQUENCE</scope>
</reference>
<dbReference type="InterPro" id="IPR036900">
    <property type="entry name" value="A-D-PHexomutase_C_sf"/>
</dbReference>
<evidence type="ECO:0000256" key="8">
    <source>
        <dbReference type="ARBA" id="ARBA00022842"/>
    </source>
</evidence>
<sequence>MQSPDEVLNEKVAEWLAWDKTKETKEEIECLKARKDYDELSKRLINRMKFGTAGLRAPMGAGYSRMNDLTVIQTTQGFCKYMLCTSPDVLERGVLIGYDGRHHSKRFAELAAAVLVSQEIMVYLFSEMVPTPLVAYGTLLKNCEWGIMVTASHNPKEDNGYKVVYASNGAQIMSPTDSEIEKKILQNLQPWPQSWKTCNLRDHHLVKDPLKEVKTLYMKALGCLCTNRELNKQTNLRFTYTGMHGVGFKFFKEAFISVFEFKELVPVKEQVEPNPDFPTVKFPNPEEGRNVLQLAINTAIASCSSVVIANDPDADRMAAAEKYGSDGWYIFSGNEIGALLGWWMVKLYKDKGRTAQNAWCASSAVSSRILKSICAKEGINHKETLTGFKYMGSFASEIVRAKKSFIFAFEEAIGFMCGPTVFDKDGISAGCVLADMAVSLNKQGLTMRQQLNNIYEIYGYHFSINSYYVIKDACVIKKIFDRIRHLGEKDGCIYPTKVGCYSIKYVRDLHVGYDSEQPNKLPNLPVSASSEMMTFTFEQPPVVMTLRTSGTEPKIKYYSEYIAPAGCRVDQSAVKSELENLLSVTLQEFLQPEVNGLIVKDYD</sequence>
<keyword evidence="9" id="KW-0413">Isomerase</keyword>
<reference evidence="14 16" key="2">
    <citation type="journal article" date="2013" name="Nature">
        <title>Insights into bilaterian evolution from three spiralian genomes.</title>
        <authorList>
            <person name="Simakov O."/>
            <person name="Marletaz F."/>
            <person name="Cho S.J."/>
            <person name="Edsinger-Gonzales E."/>
            <person name="Havlak P."/>
            <person name="Hellsten U."/>
            <person name="Kuo D.H."/>
            <person name="Larsson T."/>
            <person name="Lv J."/>
            <person name="Arendt D."/>
            <person name="Savage R."/>
            <person name="Osoegawa K."/>
            <person name="de Jong P."/>
            <person name="Grimwood J."/>
            <person name="Chapman J.A."/>
            <person name="Shapiro H."/>
            <person name="Aerts A."/>
            <person name="Otillar R.P."/>
            <person name="Terry A.Y."/>
            <person name="Boore J.L."/>
            <person name="Grigoriev I.V."/>
            <person name="Lindberg D.R."/>
            <person name="Seaver E.C."/>
            <person name="Weisblat D.A."/>
            <person name="Putnam N.H."/>
            <person name="Rokhsar D.S."/>
        </authorList>
    </citation>
    <scope>NUCLEOTIDE SEQUENCE</scope>
</reference>
<evidence type="ECO:0000259" key="12">
    <source>
        <dbReference type="Pfam" id="PF02879"/>
    </source>
</evidence>
<gene>
    <name evidence="15" type="primary">20194693</name>
    <name evidence="14" type="ORF">HELRODRAFT_104891</name>
</gene>
<dbReference type="InterPro" id="IPR005846">
    <property type="entry name" value="A-D-PHexomutase_a/b/a-III"/>
</dbReference>
<evidence type="ECO:0000256" key="9">
    <source>
        <dbReference type="ARBA" id="ARBA00023235"/>
    </source>
</evidence>
<dbReference type="SUPFAM" id="SSF53738">
    <property type="entry name" value="Phosphoglucomutase, first 3 domains"/>
    <property type="match status" value="3"/>
</dbReference>
<evidence type="ECO:0000256" key="3">
    <source>
        <dbReference type="ARBA" id="ARBA00010231"/>
    </source>
</evidence>
<feature type="domain" description="Alpha-D-phosphohexomutase alpha/beta/alpha" evidence="11">
    <location>
        <begin position="47"/>
        <end position="187"/>
    </location>
</feature>
<dbReference type="GO" id="GO:0006006">
    <property type="term" value="P:glucose metabolic process"/>
    <property type="evidence" value="ECO:0007669"/>
    <property type="project" value="UniProtKB-KW"/>
</dbReference>
<keyword evidence="6" id="KW-0597">Phosphoprotein</keyword>
<feature type="domain" description="Alpha-D-phosphohexomutase alpha/beta/alpha" evidence="13">
    <location>
        <begin position="333"/>
        <end position="455"/>
    </location>
</feature>
<dbReference type="OrthoDB" id="6269318at2759"/>
<dbReference type="OMA" id="GYCVDPE"/>
<dbReference type="STRING" id="6412.T1EDP1"/>
<evidence type="ECO:0000256" key="10">
    <source>
        <dbReference type="ARBA" id="ARBA00023277"/>
    </source>
</evidence>
<dbReference type="GO" id="GO:0005737">
    <property type="term" value="C:cytoplasm"/>
    <property type="evidence" value="ECO:0007669"/>
    <property type="project" value="UniProtKB-SubCell"/>
</dbReference>
<dbReference type="FunFam" id="3.40.120.10:FF:000035">
    <property type="entry name" value="Pgm3p"/>
    <property type="match status" value="1"/>
</dbReference>
<evidence type="ECO:0000256" key="1">
    <source>
        <dbReference type="ARBA" id="ARBA00001946"/>
    </source>
</evidence>
<dbReference type="Pfam" id="PF02879">
    <property type="entry name" value="PGM_PMM_II"/>
    <property type="match status" value="1"/>
</dbReference>
<evidence type="ECO:0000256" key="4">
    <source>
        <dbReference type="ARBA" id="ARBA00022490"/>
    </source>
</evidence>
<dbReference type="EnsemblMetazoa" id="HelroT104891">
    <property type="protein sequence ID" value="HelroP104891"/>
    <property type="gene ID" value="HelroG104891"/>
</dbReference>
<dbReference type="GeneID" id="20194693"/>
<evidence type="ECO:0000313" key="14">
    <source>
        <dbReference type="EMBL" id="ESO10316.1"/>
    </source>
</evidence>
<keyword evidence="8" id="KW-0460">Magnesium</keyword>
<dbReference type="InterPro" id="IPR005844">
    <property type="entry name" value="A-D-PHexomutase_a/b/a-I"/>
</dbReference>
<dbReference type="CTD" id="20194693"/>
<accession>T1EDP1</accession>
<evidence type="ECO:0000313" key="15">
    <source>
        <dbReference type="EnsemblMetazoa" id="HelroP104891"/>
    </source>
</evidence>
<keyword evidence="5" id="KW-0313">Glucose metabolism</keyword>
<dbReference type="SUPFAM" id="SSF55957">
    <property type="entry name" value="Phosphoglucomutase, C-terminal domain"/>
    <property type="match status" value="1"/>
</dbReference>
<dbReference type="KEGG" id="hro:HELRODRAFT_104891"/>
<keyword evidence="4" id="KW-0963">Cytoplasm</keyword>
<evidence type="ECO:0000259" key="13">
    <source>
        <dbReference type="Pfam" id="PF02880"/>
    </source>
</evidence>
<dbReference type="InterPro" id="IPR016066">
    <property type="entry name" value="A-D-PHexomutase_CS"/>
</dbReference>
<dbReference type="RefSeq" id="XP_009011612.1">
    <property type="nucleotide sequence ID" value="XM_009013364.1"/>
</dbReference>
<comment type="similarity">
    <text evidence="3">Belongs to the phosphohexose mutase family.</text>
</comment>
<proteinExistence type="inferred from homology"/>
<organism evidence="15 16">
    <name type="scientific">Helobdella robusta</name>
    <name type="common">Californian leech</name>
    <dbReference type="NCBI Taxonomy" id="6412"/>
    <lineage>
        <taxon>Eukaryota</taxon>
        <taxon>Metazoa</taxon>
        <taxon>Spiralia</taxon>
        <taxon>Lophotrochozoa</taxon>
        <taxon>Annelida</taxon>
        <taxon>Clitellata</taxon>
        <taxon>Hirudinea</taxon>
        <taxon>Rhynchobdellida</taxon>
        <taxon>Glossiphoniidae</taxon>
        <taxon>Helobdella</taxon>
    </lineage>
</organism>
<evidence type="ECO:0000313" key="16">
    <source>
        <dbReference type="Proteomes" id="UP000015101"/>
    </source>
</evidence>
<dbReference type="AlphaFoldDB" id="T1EDP1"/>
<dbReference type="EMBL" id="KB095895">
    <property type="protein sequence ID" value="ESO10316.1"/>
    <property type="molecule type" value="Genomic_DNA"/>
</dbReference>
<comment type="subcellular location">
    <subcellularLocation>
        <location evidence="2">Cytoplasm</location>
    </subcellularLocation>
</comment>
<dbReference type="PANTHER" id="PTHR45745:SF1">
    <property type="entry name" value="PHOSPHOGLUCOMUTASE 2B-RELATED"/>
    <property type="match status" value="1"/>
</dbReference>
<dbReference type="Gene3D" id="3.40.120.10">
    <property type="entry name" value="Alpha-D-Glucose-1,6-Bisphosphate, subunit A, domain 3"/>
    <property type="match status" value="3"/>
</dbReference>
<evidence type="ECO:0000256" key="5">
    <source>
        <dbReference type="ARBA" id="ARBA00022526"/>
    </source>
</evidence>